<dbReference type="SUPFAM" id="SSF82199">
    <property type="entry name" value="SET domain"/>
    <property type="match status" value="1"/>
</dbReference>
<dbReference type="OrthoDB" id="341421at2759"/>
<feature type="region of interest" description="Disordered" evidence="1">
    <location>
        <begin position="126"/>
        <end position="150"/>
    </location>
</feature>
<gene>
    <name evidence="2" type="ORF">MICPUN_56112</name>
</gene>
<proteinExistence type="predicted"/>
<evidence type="ECO:0000256" key="1">
    <source>
        <dbReference type="SAM" id="MobiDB-lite"/>
    </source>
</evidence>
<dbReference type="PANTHER" id="PTHR13271:SF103">
    <property type="entry name" value="N-METHYLTRANSFERASE DOMAIN AND SET DOMAIN CONTAINING PROTEIN-RELATED"/>
    <property type="match status" value="1"/>
</dbReference>
<dbReference type="KEGG" id="mis:MICPUN_56112"/>
<evidence type="ECO:0000313" key="3">
    <source>
        <dbReference type="Proteomes" id="UP000002009"/>
    </source>
</evidence>
<dbReference type="GeneID" id="8240794"/>
<evidence type="ECO:0000313" key="2">
    <source>
        <dbReference type="EMBL" id="ACO60857.1"/>
    </source>
</evidence>
<sequence>MEYNVEVPMPHDEHAGLRADLMRSCGLSATVPLSSPDAAMRLLAAARVASIDAREVYFSPASGWGAKVIAPPVAGRRSAVALSPRNETAACALVLELLTDAHRRAPGAAAATLEAARALCDAALAPPPGTADADGDARPPQAAPPGDGGVADATVAWLRAHGGGAPTASSKTSISVAPARFPGTGRGAAATTHIPAGDIAAAIPVERLFTVRHALEMPGPRGDAYRMFAALGEDTIAALWLIAERALGEASPWHAVIASLPWPEGGEGSASPCGGCTPVSWPREACDALLGGTPLLADAIAASEKLARQHAALFPALSEHMADVFPASAYTLDNFRRAHEAWNSYGMTVQASPGEPAATCLPPVAMLCNHALWPHVVRYSRLRDGTLRLPVARSVHAGEEVFVSYGAKSNAELLLFYGFALPGNPYDDVPLSLELPGGEVADVTKAREAALARAGLTLSPHAVRAGPLPLPLVGALRVLTADVAALQTFTGNPTTDPISSEGETAAARALCGVLGAMVEQLEGGDAQFHIALRSGTAERAVGAGAMEAAKTYRDGVAATLDAALGEARRWRAAVGAGPDPALGKRTRD</sequence>
<dbReference type="InParanoid" id="C1DXZ9"/>
<accession>C1DXZ9</accession>
<dbReference type="eggNOG" id="KOG1337">
    <property type="taxonomic scope" value="Eukaryota"/>
</dbReference>
<dbReference type="Gene3D" id="3.90.1410.10">
    <property type="entry name" value="set domain protein methyltransferase, domain 1"/>
    <property type="match status" value="1"/>
</dbReference>
<keyword evidence="3" id="KW-1185">Reference proteome</keyword>
<dbReference type="Proteomes" id="UP000002009">
    <property type="component" value="Chromosome 2"/>
</dbReference>
<dbReference type="EMBL" id="CP001323">
    <property type="protein sequence ID" value="ACO60857.1"/>
    <property type="molecule type" value="Genomic_DNA"/>
</dbReference>
<dbReference type="CDD" id="cd10527">
    <property type="entry name" value="SET_LSMT"/>
    <property type="match status" value="1"/>
</dbReference>
<dbReference type="FunCoup" id="C1DXZ9">
    <property type="interactions" value="83"/>
</dbReference>
<dbReference type="RefSeq" id="XP_002499599.1">
    <property type="nucleotide sequence ID" value="XM_002499553.1"/>
</dbReference>
<dbReference type="InterPro" id="IPR050600">
    <property type="entry name" value="SETD3_SETD6_MTase"/>
</dbReference>
<reference evidence="2 3" key="1">
    <citation type="journal article" date="2009" name="Science">
        <title>Green evolution and dynamic adaptations revealed by genomes of the marine picoeukaryotes Micromonas.</title>
        <authorList>
            <person name="Worden A.Z."/>
            <person name="Lee J.H."/>
            <person name="Mock T."/>
            <person name="Rouze P."/>
            <person name="Simmons M.P."/>
            <person name="Aerts A.L."/>
            <person name="Allen A.E."/>
            <person name="Cuvelier M.L."/>
            <person name="Derelle E."/>
            <person name="Everett M.V."/>
            <person name="Foulon E."/>
            <person name="Grimwood J."/>
            <person name="Gundlach H."/>
            <person name="Henrissat B."/>
            <person name="Napoli C."/>
            <person name="McDonald S.M."/>
            <person name="Parker M.S."/>
            <person name="Rombauts S."/>
            <person name="Salamov A."/>
            <person name="Von Dassow P."/>
            <person name="Badger J.H."/>
            <person name="Coutinho P.M."/>
            <person name="Demir E."/>
            <person name="Dubchak I."/>
            <person name="Gentemann C."/>
            <person name="Eikrem W."/>
            <person name="Gready J.E."/>
            <person name="John U."/>
            <person name="Lanier W."/>
            <person name="Lindquist E.A."/>
            <person name="Lucas S."/>
            <person name="Mayer K.F."/>
            <person name="Moreau H."/>
            <person name="Not F."/>
            <person name="Otillar R."/>
            <person name="Panaud O."/>
            <person name="Pangilinan J."/>
            <person name="Paulsen I."/>
            <person name="Piegu B."/>
            <person name="Poliakov A."/>
            <person name="Robbens S."/>
            <person name="Schmutz J."/>
            <person name="Toulza E."/>
            <person name="Wyss T."/>
            <person name="Zelensky A."/>
            <person name="Zhou K."/>
            <person name="Armbrust E.V."/>
            <person name="Bhattacharya D."/>
            <person name="Goodenough U.W."/>
            <person name="Van de Peer Y."/>
            <person name="Grigoriev I.V."/>
        </authorList>
    </citation>
    <scope>NUCLEOTIDE SEQUENCE [LARGE SCALE GENOMIC DNA]</scope>
    <source>
        <strain evidence="3">RCC299 / NOUM17</strain>
    </source>
</reference>
<dbReference type="GO" id="GO:0016279">
    <property type="term" value="F:protein-lysine N-methyltransferase activity"/>
    <property type="evidence" value="ECO:0007669"/>
    <property type="project" value="TreeGrafter"/>
</dbReference>
<protein>
    <submittedName>
        <fullName evidence="2">Uncharacterized protein</fullName>
    </submittedName>
</protein>
<dbReference type="PANTHER" id="PTHR13271">
    <property type="entry name" value="UNCHARACTERIZED PUTATIVE METHYLTRANSFERASE"/>
    <property type="match status" value="1"/>
</dbReference>
<dbReference type="InterPro" id="IPR046341">
    <property type="entry name" value="SET_dom_sf"/>
</dbReference>
<dbReference type="AlphaFoldDB" id="C1DXZ9"/>
<organism evidence="2 3">
    <name type="scientific">Micromonas commoda (strain RCC299 / NOUM17 / CCMP2709)</name>
    <name type="common">Picoplanktonic green alga</name>
    <dbReference type="NCBI Taxonomy" id="296587"/>
    <lineage>
        <taxon>Eukaryota</taxon>
        <taxon>Viridiplantae</taxon>
        <taxon>Chlorophyta</taxon>
        <taxon>Mamiellophyceae</taxon>
        <taxon>Mamiellales</taxon>
        <taxon>Mamiellaceae</taxon>
        <taxon>Micromonas</taxon>
    </lineage>
</organism>
<name>C1DXZ9_MICCC</name>
<dbReference type="OMA" id="WESYLWA"/>